<accession>A0A9X2KE34</accession>
<dbReference type="GO" id="GO:0046872">
    <property type="term" value="F:metal ion binding"/>
    <property type="evidence" value="ECO:0007669"/>
    <property type="project" value="UniProtKB-KW"/>
</dbReference>
<evidence type="ECO:0000256" key="1">
    <source>
        <dbReference type="ARBA" id="ARBA00022617"/>
    </source>
</evidence>
<feature type="signal peptide" evidence="5">
    <location>
        <begin position="1"/>
        <end position="23"/>
    </location>
</feature>
<keyword evidence="2 4" id="KW-0479">Metal-binding</keyword>
<dbReference type="InterPro" id="IPR009056">
    <property type="entry name" value="Cyt_c-like_dom"/>
</dbReference>
<keyword evidence="1 4" id="KW-0349">Heme</keyword>
<protein>
    <submittedName>
        <fullName evidence="7">Cytochrome c</fullName>
    </submittedName>
</protein>
<dbReference type="Gene3D" id="1.10.760.10">
    <property type="entry name" value="Cytochrome c-like domain"/>
    <property type="match status" value="1"/>
</dbReference>
<keyword evidence="3 4" id="KW-0408">Iron</keyword>
<sequence>MRPLPLILSTVAAALVVSGSAYAQSSETGPDAVDRGKALAVRNCSGCHAVGLDGESPTPKAPPFRTLSERFPIDALEETFIGTIDTGHPGMPVFVATQEQIDDIIAYIASVMR</sequence>
<dbReference type="GO" id="GO:0020037">
    <property type="term" value="F:heme binding"/>
    <property type="evidence" value="ECO:0007669"/>
    <property type="project" value="InterPro"/>
</dbReference>
<reference evidence="7" key="1">
    <citation type="submission" date="2022-03" db="EMBL/GenBank/DDBJ databases">
        <title>Aurantimonas Liuensis sp. Nov., isolated from the hadal seawater of the Mariana Trench.</title>
        <authorList>
            <person name="Liu R."/>
        </authorList>
    </citation>
    <scope>NUCLEOTIDE SEQUENCE</scope>
    <source>
        <strain evidence="7">LRZ36</strain>
    </source>
</reference>
<dbReference type="Proteomes" id="UP001155220">
    <property type="component" value="Unassembled WGS sequence"/>
</dbReference>
<dbReference type="SUPFAM" id="SSF46626">
    <property type="entry name" value="Cytochrome c"/>
    <property type="match status" value="1"/>
</dbReference>
<organism evidence="7 8">
    <name type="scientific">Aurantimonas marianensis</name>
    <dbReference type="NCBI Taxonomy" id="2920428"/>
    <lineage>
        <taxon>Bacteria</taxon>
        <taxon>Pseudomonadati</taxon>
        <taxon>Pseudomonadota</taxon>
        <taxon>Alphaproteobacteria</taxon>
        <taxon>Hyphomicrobiales</taxon>
        <taxon>Aurantimonadaceae</taxon>
        <taxon>Aurantimonas</taxon>
    </lineage>
</organism>
<name>A0A9X2KE34_9HYPH</name>
<evidence type="ECO:0000256" key="3">
    <source>
        <dbReference type="ARBA" id="ARBA00023004"/>
    </source>
</evidence>
<dbReference type="AlphaFoldDB" id="A0A9X2KE34"/>
<keyword evidence="8" id="KW-1185">Reference proteome</keyword>
<dbReference type="GO" id="GO:0009055">
    <property type="term" value="F:electron transfer activity"/>
    <property type="evidence" value="ECO:0007669"/>
    <property type="project" value="InterPro"/>
</dbReference>
<evidence type="ECO:0000313" key="8">
    <source>
        <dbReference type="Proteomes" id="UP001155220"/>
    </source>
</evidence>
<evidence type="ECO:0000256" key="2">
    <source>
        <dbReference type="ARBA" id="ARBA00022723"/>
    </source>
</evidence>
<dbReference type="RefSeq" id="WP_253963111.1">
    <property type="nucleotide sequence ID" value="NZ_JALHBS010000019.1"/>
</dbReference>
<comment type="caution">
    <text evidence="7">The sequence shown here is derived from an EMBL/GenBank/DDBJ whole genome shotgun (WGS) entry which is preliminary data.</text>
</comment>
<evidence type="ECO:0000256" key="4">
    <source>
        <dbReference type="PROSITE-ProRule" id="PRU00433"/>
    </source>
</evidence>
<feature type="domain" description="Cytochrome c" evidence="6">
    <location>
        <begin position="31"/>
        <end position="112"/>
    </location>
</feature>
<proteinExistence type="predicted"/>
<dbReference type="InterPro" id="IPR036909">
    <property type="entry name" value="Cyt_c-like_dom_sf"/>
</dbReference>
<dbReference type="EMBL" id="JALHBS010000019">
    <property type="protein sequence ID" value="MCP3054234.1"/>
    <property type="molecule type" value="Genomic_DNA"/>
</dbReference>
<gene>
    <name evidence="7" type="ORF">MJ956_03610</name>
</gene>
<dbReference type="Pfam" id="PF13442">
    <property type="entry name" value="Cytochrome_CBB3"/>
    <property type="match status" value="1"/>
</dbReference>
<dbReference type="PROSITE" id="PS51007">
    <property type="entry name" value="CYTC"/>
    <property type="match status" value="1"/>
</dbReference>
<evidence type="ECO:0000313" key="7">
    <source>
        <dbReference type="EMBL" id="MCP3054234.1"/>
    </source>
</evidence>
<evidence type="ECO:0000256" key="5">
    <source>
        <dbReference type="SAM" id="SignalP"/>
    </source>
</evidence>
<evidence type="ECO:0000259" key="6">
    <source>
        <dbReference type="PROSITE" id="PS51007"/>
    </source>
</evidence>
<keyword evidence="5" id="KW-0732">Signal</keyword>
<feature type="chain" id="PRO_5040721704" evidence="5">
    <location>
        <begin position="24"/>
        <end position="113"/>
    </location>
</feature>